<protein>
    <submittedName>
        <fullName evidence="3">Uncharacterized protein</fullName>
    </submittedName>
</protein>
<name>A0A917C5U5_9BACL</name>
<keyword evidence="2" id="KW-0812">Transmembrane</keyword>
<dbReference type="EMBL" id="BMKR01000006">
    <property type="protein sequence ID" value="GGF73415.1"/>
    <property type="molecule type" value="Genomic_DNA"/>
</dbReference>
<keyword evidence="2" id="KW-1133">Transmembrane helix</keyword>
<feature type="transmembrane region" description="Helical" evidence="2">
    <location>
        <begin position="105"/>
        <end position="127"/>
    </location>
</feature>
<keyword evidence="4" id="KW-1185">Reference proteome</keyword>
<dbReference type="RefSeq" id="WP_189024061.1">
    <property type="nucleotide sequence ID" value="NZ_BMKR01000006.1"/>
</dbReference>
<evidence type="ECO:0000256" key="1">
    <source>
        <dbReference type="SAM" id="MobiDB-lite"/>
    </source>
</evidence>
<organism evidence="3 4">
    <name type="scientific">Paenibacillus albidus</name>
    <dbReference type="NCBI Taxonomy" id="2041023"/>
    <lineage>
        <taxon>Bacteria</taxon>
        <taxon>Bacillati</taxon>
        <taxon>Bacillota</taxon>
        <taxon>Bacilli</taxon>
        <taxon>Bacillales</taxon>
        <taxon>Paenibacillaceae</taxon>
        <taxon>Paenibacillus</taxon>
    </lineage>
</organism>
<dbReference type="Proteomes" id="UP000637643">
    <property type="component" value="Unassembled WGS sequence"/>
</dbReference>
<feature type="region of interest" description="Disordered" evidence="1">
    <location>
        <begin position="1"/>
        <end position="37"/>
    </location>
</feature>
<comment type="caution">
    <text evidence="3">The sequence shown here is derived from an EMBL/GenBank/DDBJ whole genome shotgun (WGS) entry which is preliminary data.</text>
</comment>
<feature type="transmembrane region" description="Helical" evidence="2">
    <location>
        <begin position="134"/>
        <end position="158"/>
    </location>
</feature>
<proteinExistence type="predicted"/>
<evidence type="ECO:0000313" key="3">
    <source>
        <dbReference type="EMBL" id="GGF73415.1"/>
    </source>
</evidence>
<sequence length="163" mass="17191">MDPNYLSKSDKQADPQDEAAQQAESPPDPAGGFSPLYTEAPSPYQEERYGLKHSGPGITSFTISLVTLVGYIITFMIAGSMAGAIMNETDNLTVRTSESIMTLGMAVLGLIALNVIGVIVGIIGISLRGRRKIFGILGTILNGVIILLFMLMVSAVLVNAGAM</sequence>
<accession>A0A917C5U5</accession>
<keyword evidence="2" id="KW-0472">Membrane</keyword>
<feature type="transmembrane region" description="Helical" evidence="2">
    <location>
        <begin position="58"/>
        <end position="85"/>
    </location>
</feature>
<reference evidence="3" key="2">
    <citation type="submission" date="2020-09" db="EMBL/GenBank/DDBJ databases">
        <authorList>
            <person name="Sun Q."/>
            <person name="Zhou Y."/>
        </authorList>
    </citation>
    <scope>NUCLEOTIDE SEQUENCE</scope>
    <source>
        <strain evidence="3">CGMCC 1.16134</strain>
    </source>
</reference>
<reference evidence="3" key="1">
    <citation type="journal article" date="2014" name="Int. J. Syst. Evol. Microbiol.">
        <title>Complete genome sequence of Corynebacterium casei LMG S-19264T (=DSM 44701T), isolated from a smear-ripened cheese.</title>
        <authorList>
            <consortium name="US DOE Joint Genome Institute (JGI-PGF)"/>
            <person name="Walter F."/>
            <person name="Albersmeier A."/>
            <person name="Kalinowski J."/>
            <person name="Ruckert C."/>
        </authorList>
    </citation>
    <scope>NUCLEOTIDE SEQUENCE</scope>
    <source>
        <strain evidence="3">CGMCC 1.16134</strain>
    </source>
</reference>
<evidence type="ECO:0000256" key="2">
    <source>
        <dbReference type="SAM" id="Phobius"/>
    </source>
</evidence>
<dbReference type="AlphaFoldDB" id="A0A917C5U5"/>
<evidence type="ECO:0000313" key="4">
    <source>
        <dbReference type="Proteomes" id="UP000637643"/>
    </source>
</evidence>
<gene>
    <name evidence="3" type="ORF">GCM10010912_18290</name>
</gene>